<evidence type="ECO:0000313" key="2">
    <source>
        <dbReference type="Proteomes" id="UP000604083"/>
    </source>
</evidence>
<protein>
    <submittedName>
        <fullName evidence="1">Uncharacterized protein</fullName>
    </submittedName>
</protein>
<dbReference type="Proteomes" id="UP000604083">
    <property type="component" value="Unassembled WGS sequence"/>
</dbReference>
<proteinExistence type="predicted"/>
<organism evidence="1 2">
    <name type="scientific">Roseibacillus ishigakijimensis</name>
    <dbReference type="NCBI Taxonomy" id="454146"/>
    <lineage>
        <taxon>Bacteria</taxon>
        <taxon>Pseudomonadati</taxon>
        <taxon>Verrucomicrobiota</taxon>
        <taxon>Verrucomicrobiia</taxon>
        <taxon>Verrucomicrobiales</taxon>
        <taxon>Verrucomicrobiaceae</taxon>
        <taxon>Roseibacillus</taxon>
    </lineage>
</organism>
<name>A0A934RN03_9BACT</name>
<accession>A0A934RN03</accession>
<keyword evidence="2" id="KW-1185">Reference proteome</keyword>
<dbReference type="EMBL" id="JAENIO010000013">
    <property type="protein sequence ID" value="MBK1833770.1"/>
    <property type="molecule type" value="Genomic_DNA"/>
</dbReference>
<reference evidence="1" key="1">
    <citation type="submission" date="2021-01" db="EMBL/GenBank/DDBJ databases">
        <title>Modified the classification status of verrucomicrobia.</title>
        <authorList>
            <person name="Feng X."/>
        </authorList>
    </citation>
    <scope>NUCLEOTIDE SEQUENCE</scope>
    <source>
        <strain evidence="1">KCTC 12986</strain>
    </source>
</reference>
<comment type="caution">
    <text evidence="1">The sequence shown here is derived from an EMBL/GenBank/DDBJ whole genome shotgun (WGS) entry which is preliminary data.</text>
</comment>
<evidence type="ECO:0000313" key="1">
    <source>
        <dbReference type="EMBL" id="MBK1833770.1"/>
    </source>
</evidence>
<sequence>MISSDRQRWLNELEVTPQLWESLPLLGEGQFLWQGAEARYRGPLQLGTAFLVHQGPFLISEPSLTLEPSLLDRVYISETGDGRASALEVDFPHRRTRLEVTGSDHLQEKLSQLAAIFGWEMKPETQPLAARRALRESPLCPCCTEACEQRVAGMSNHPLAWILADRIDAGEGLFLTLATPGAHLAALHRPQSLHSEGPHLVSRGEEGEFALDMRHLYSLRTHPVRLDGEEHLQLTLMNTRGEEMLSLAAPSASVSRIWPRFLGAVRP</sequence>
<dbReference type="AlphaFoldDB" id="A0A934RN03"/>
<dbReference type="RefSeq" id="WP_200391206.1">
    <property type="nucleotide sequence ID" value="NZ_JAENIO010000013.1"/>
</dbReference>
<gene>
    <name evidence="1" type="ORF">JIN78_06825</name>
</gene>